<evidence type="ECO:0000256" key="1">
    <source>
        <dbReference type="SAM" id="MobiDB-lite"/>
    </source>
</evidence>
<organism evidence="2 3">
    <name type="scientific">Macrosiphum euphorbiae</name>
    <name type="common">potato aphid</name>
    <dbReference type="NCBI Taxonomy" id="13131"/>
    <lineage>
        <taxon>Eukaryota</taxon>
        <taxon>Metazoa</taxon>
        <taxon>Ecdysozoa</taxon>
        <taxon>Arthropoda</taxon>
        <taxon>Hexapoda</taxon>
        <taxon>Insecta</taxon>
        <taxon>Pterygota</taxon>
        <taxon>Neoptera</taxon>
        <taxon>Paraneoptera</taxon>
        <taxon>Hemiptera</taxon>
        <taxon>Sternorrhyncha</taxon>
        <taxon>Aphidomorpha</taxon>
        <taxon>Aphidoidea</taxon>
        <taxon>Aphididae</taxon>
        <taxon>Macrosiphini</taxon>
        <taxon>Macrosiphum</taxon>
    </lineage>
</organism>
<comment type="caution">
    <text evidence="2">The sequence shown here is derived from an EMBL/GenBank/DDBJ whole genome shotgun (WGS) entry which is preliminary data.</text>
</comment>
<evidence type="ECO:0000313" key="3">
    <source>
        <dbReference type="Proteomes" id="UP001160148"/>
    </source>
</evidence>
<proteinExistence type="predicted"/>
<gene>
    <name evidence="2" type="ORF">MEUPH1_LOCUS11189</name>
</gene>
<evidence type="ECO:0000313" key="2">
    <source>
        <dbReference type="EMBL" id="CAI6355320.1"/>
    </source>
</evidence>
<sequence>MYITYLPVQSLRHILSNSTTGRVSATRNRWIVLIITIKHHHYQHLCEFYCISGWVLLSCTRLHQLVIETSLDGALQLPEIGIGAIIDCVSPPAPAVVCERPPGSSSPFTVGCHSLQPSSTSSSSS</sequence>
<reference evidence="2 3" key="1">
    <citation type="submission" date="2023-01" db="EMBL/GenBank/DDBJ databases">
        <authorList>
            <person name="Whitehead M."/>
        </authorList>
    </citation>
    <scope>NUCLEOTIDE SEQUENCE [LARGE SCALE GENOMIC DNA]</scope>
</reference>
<keyword evidence="3" id="KW-1185">Reference proteome</keyword>
<name>A0AAV0WH01_9HEMI</name>
<dbReference type="Proteomes" id="UP001160148">
    <property type="component" value="Unassembled WGS sequence"/>
</dbReference>
<accession>A0AAV0WH01</accession>
<feature type="region of interest" description="Disordered" evidence="1">
    <location>
        <begin position="101"/>
        <end position="125"/>
    </location>
</feature>
<dbReference type="AlphaFoldDB" id="A0AAV0WH01"/>
<dbReference type="EMBL" id="CARXXK010000002">
    <property type="protein sequence ID" value="CAI6355320.1"/>
    <property type="molecule type" value="Genomic_DNA"/>
</dbReference>
<protein>
    <submittedName>
        <fullName evidence="2">Uncharacterized protein</fullName>
    </submittedName>
</protein>